<evidence type="ECO:0000313" key="3">
    <source>
        <dbReference type="Proteomes" id="UP001448207"/>
    </source>
</evidence>
<evidence type="ECO:0000313" key="2">
    <source>
        <dbReference type="EMBL" id="KAL0096174.1"/>
    </source>
</evidence>
<dbReference type="Gene3D" id="1.20.5.500">
    <property type="entry name" value="Single helix bin"/>
    <property type="match status" value="1"/>
</dbReference>
<accession>A0ABR3BBE3</accession>
<reference evidence="2 3" key="1">
    <citation type="submission" date="2024-04" db="EMBL/GenBank/DDBJ databases">
        <title>Symmetric and asymmetric DNA N6-adenine methylation regulates different biological responses in Mucorales.</title>
        <authorList>
            <consortium name="Lawrence Berkeley National Laboratory"/>
            <person name="Lax C."/>
            <person name="Mondo S.J."/>
            <person name="Osorio-Concepcion M."/>
            <person name="Muszewska A."/>
            <person name="Corrochano-Luque M."/>
            <person name="Gutierrez G."/>
            <person name="Riley R."/>
            <person name="Lipzen A."/>
            <person name="Guo J."/>
            <person name="Hundley H."/>
            <person name="Amirebrahimi M."/>
            <person name="Ng V."/>
            <person name="Lorenzo-Gutierrez D."/>
            <person name="Binder U."/>
            <person name="Yang J."/>
            <person name="Song Y."/>
            <person name="Canovas D."/>
            <person name="Navarro E."/>
            <person name="Freitag M."/>
            <person name="Gabaldon T."/>
            <person name="Grigoriev I.V."/>
            <person name="Corrochano L.M."/>
            <person name="Nicolas F.E."/>
            <person name="Garre V."/>
        </authorList>
    </citation>
    <scope>NUCLEOTIDE SEQUENCE [LARGE SCALE GENOMIC DNA]</scope>
    <source>
        <strain evidence="2 3">L51</strain>
    </source>
</reference>
<keyword evidence="3" id="KW-1185">Reference proteome</keyword>
<protein>
    <submittedName>
        <fullName evidence="2">Uncharacterized protein</fullName>
    </submittedName>
</protein>
<evidence type="ECO:0000256" key="1">
    <source>
        <dbReference type="SAM" id="MobiDB-lite"/>
    </source>
</evidence>
<feature type="region of interest" description="Disordered" evidence="1">
    <location>
        <begin position="71"/>
        <end position="97"/>
    </location>
</feature>
<organism evidence="2 3">
    <name type="scientific">Phycomyces blakesleeanus</name>
    <dbReference type="NCBI Taxonomy" id="4837"/>
    <lineage>
        <taxon>Eukaryota</taxon>
        <taxon>Fungi</taxon>
        <taxon>Fungi incertae sedis</taxon>
        <taxon>Mucoromycota</taxon>
        <taxon>Mucoromycotina</taxon>
        <taxon>Mucoromycetes</taxon>
        <taxon>Mucorales</taxon>
        <taxon>Phycomycetaceae</taxon>
        <taxon>Phycomyces</taxon>
    </lineage>
</organism>
<sequence length="124" mass="13504">MSRLDFEVDVKLWQGEITIPTEPQSVCRKERGGGGGGGGGGKFYIRQSYEIQPHTRKSSIGLIPVLFSSEMNSSSGTPLGSTAFGDREKAAEGQWARAQDAEKLKAIREKMQKDAEAAKSKDKQ</sequence>
<dbReference type="Proteomes" id="UP001448207">
    <property type="component" value="Unassembled WGS sequence"/>
</dbReference>
<comment type="caution">
    <text evidence="2">The sequence shown here is derived from an EMBL/GenBank/DDBJ whole genome shotgun (WGS) entry which is preliminary data.</text>
</comment>
<name>A0ABR3BBE3_PHYBL</name>
<proteinExistence type="predicted"/>
<dbReference type="EMBL" id="JBCLYO010000001">
    <property type="protein sequence ID" value="KAL0096174.1"/>
    <property type="molecule type" value="Genomic_DNA"/>
</dbReference>
<gene>
    <name evidence="2" type="ORF">J3Q64DRAFT_1692636</name>
</gene>
<feature type="compositionally biased region" description="Polar residues" evidence="1">
    <location>
        <begin position="71"/>
        <end position="80"/>
    </location>
</feature>